<gene>
    <name evidence="3" type="ORF">SE37_07640</name>
</gene>
<dbReference type="CDD" id="cd03801">
    <property type="entry name" value="GT4_PimA-like"/>
    <property type="match status" value="1"/>
</dbReference>
<protein>
    <recommendedName>
        <fullName evidence="5">Glycosyl transferase family 1</fullName>
    </recommendedName>
</protein>
<evidence type="ECO:0008006" key="5">
    <source>
        <dbReference type="Google" id="ProtNLM"/>
    </source>
</evidence>
<proteinExistence type="predicted"/>
<comment type="caution">
    <text evidence="3">The sequence shown here is derived from an EMBL/GenBank/DDBJ whole genome shotgun (WGS) entry which is preliminary data.</text>
</comment>
<dbReference type="SUPFAM" id="SSF53756">
    <property type="entry name" value="UDP-Glycosyltransferase/glycogen phosphorylase"/>
    <property type="match status" value="1"/>
</dbReference>
<reference evidence="3 4" key="1">
    <citation type="submission" date="2015-01" db="EMBL/GenBank/DDBJ databases">
        <title>Genome sequence of the anaerobic bacterium Geobacter soli GSS01, a dissimilatory Fe(III) reducer from soil.</title>
        <authorList>
            <person name="Yang G."/>
            <person name="Zhou S."/>
        </authorList>
    </citation>
    <scope>NUCLEOTIDE SEQUENCE [LARGE SCALE GENOMIC DNA]</scope>
    <source>
        <strain evidence="3 4">GSS01</strain>
    </source>
</reference>
<feature type="domain" description="Glycosyl transferase family 1" evidence="1">
    <location>
        <begin position="137"/>
        <end position="289"/>
    </location>
</feature>
<dbReference type="GO" id="GO:0016758">
    <property type="term" value="F:hexosyltransferase activity"/>
    <property type="evidence" value="ECO:0007669"/>
    <property type="project" value="TreeGrafter"/>
</dbReference>
<name>A0A0C1QPI7_9BACT</name>
<dbReference type="InterPro" id="IPR050194">
    <property type="entry name" value="Glycosyltransferase_grp1"/>
</dbReference>
<dbReference type="Proteomes" id="UP000031433">
    <property type="component" value="Unassembled WGS sequence"/>
</dbReference>
<evidence type="ECO:0000313" key="3">
    <source>
        <dbReference type="EMBL" id="KIE42507.1"/>
    </source>
</evidence>
<dbReference type="PANTHER" id="PTHR45947">
    <property type="entry name" value="SULFOQUINOVOSYL TRANSFERASE SQD2"/>
    <property type="match status" value="1"/>
</dbReference>
<organism evidence="3 4">
    <name type="scientific">Geobacter soli</name>
    <dbReference type="NCBI Taxonomy" id="1510391"/>
    <lineage>
        <taxon>Bacteria</taxon>
        <taxon>Pseudomonadati</taxon>
        <taxon>Thermodesulfobacteriota</taxon>
        <taxon>Desulfuromonadia</taxon>
        <taxon>Geobacterales</taxon>
        <taxon>Geobacteraceae</taxon>
        <taxon>Geobacter</taxon>
    </lineage>
</organism>
<dbReference type="EMBL" id="JXBL01000001">
    <property type="protein sequence ID" value="KIE42507.1"/>
    <property type="molecule type" value="Genomic_DNA"/>
</dbReference>
<evidence type="ECO:0000259" key="1">
    <source>
        <dbReference type="Pfam" id="PF00534"/>
    </source>
</evidence>
<sequence>MRYFQWKRAVFQRLRGNLLALPRIIKQLKDWNIDVIYTNSSVIPVGALAAWWMGKPHVWHLREFGDLDYHLTPDWSKASTNFFLRKAAAQICISKAIRSHFAEGIVERTCHVVYNGVATEAEMDKLHQVAATRTDDNTSFVFALVGLIHPSKGQETAIRALGLLKESFPGARLIIAGGGEDIKPLKKIAADCGVLERVTFWGYAENPYEVYVQSDAVLMCSKNEALGRVTIEAMSAAKPVIGYNSGGTAELVVDGVNGLLYKGGERDLSSCMRSLIERPAWARDMGESGWKIAKANYTIENYAGEINSILSDLIMHKNYD</sequence>
<dbReference type="Pfam" id="PF13439">
    <property type="entry name" value="Glyco_transf_4"/>
    <property type="match status" value="1"/>
</dbReference>
<dbReference type="Gene3D" id="3.40.50.2000">
    <property type="entry name" value="Glycogen Phosphorylase B"/>
    <property type="match status" value="2"/>
</dbReference>
<dbReference type="AlphaFoldDB" id="A0A0C1QPI7"/>
<dbReference type="InterPro" id="IPR028098">
    <property type="entry name" value="Glyco_trans_4-like_N"/>
</dbReference>
<accession>A0A0C1QPI7</accession>
<evidence type="ECO:0000259" key="2">
    <source>
        <dbReference type="Pfam" id="PF13439"/>
    </source>
</evidence>
<dbReference type="PANTHER" id="PTHR45947:SF3">
    <property type="entry name" value="SULFOQUINOVOSYL TRANSFERASE SQD2"/>
    <property type="match status" value="1"/>
</dbReference>
<evidence type="ECO:0000313" key="4">
    <source>
        <dbReference type="Proteomes" id="UP000031433"/>
    </source>
</evidence>
<feature type="domain" description="Glycosyltransferase subfamily 4-like N-terminal" evidence="2">
    <location>
        <begin position="8"/>
        <end position="120"/>
    </location>
</feature>
<dbReference type="Pfam" id="PF00534">
    <property type="entry name" value="Glycos_transf_1"/>
    <property type="match status" value="1"/>
</dbReference>
<keyword evidence="4" id="KW-1185">Reference proteome</keyword>
<dbReference type="InterPro" id="IPR001296">
    <property type="entry name" value="Glyco_trans_1"/>
</dbReference>